<reference evidence="2" key="1">
    <citation type="submission" date="2021-04" db="EMBL/GenBank/DDBJ databases">
        <title>Genome sequence of Woronichinia naegeliana from Washington state freshwater lake bloom.</title>
        <authorList>
            <person name="Dreher T.W."/>
        </authorList>
    </citation>
    <scope>NUCLEOTIDE SEQUENCE</scope>
    <source>
        <strain evidence="2">WA131</strain>
    </source>
</reference>
<gene>
    <name evidence="2" type="ORF">KA717_26615</name>
</gene>
<feature type="region of interest" description="Disordered" evidence="1">
    <location>
        <begin position="1"/>
        <end position="31"/>
    </location>
</feature>
<organism evidence="2">
    <name type="scientific">Woronichinia naegeliana WA131</name>
    <dbReference type="NCBI Taxonomy" id="2824559"/>
    <lineage>
        <taxon>Bacteria</taxon>
        <taxon>Bacillati</taxon>
        <taxon>Cyanobacteriota</taxon>
        <taxon>Cyanophyceae</taxon>
        <taxon>Synechococcales</taxon>
        <taxon>Coelosphaeriaceae</taxon>
        <taxon>Woronichinia</taxon>
    </lineage>
</organism>
<evidence type="ECO:0000313" key="2">
    <source>
        <dbReference type="EMBL" id="UXE59387.1"/>
    </source>
</evidence>
<feature type="compositionally biased region" description="Basic residues" evidence="1">
    <location>
        <begin position="1"/>
        <end position="14"/>
    </location>
</feature>
<proteinExistence type="predicted"/>
<dbReference type="EMBL" id="CP073041">
    <property type="protein sequence ID" value="UXE59387.1"/>
    <property type="molecule type" value="Genomic_DNA"/>
</dbReference>
<dbReference type="KEGG" id="wna:KA717_26615"/>
<dbReference type="AlphaFoldDB" id="A0A977KT53"/>
<name>A0A977KT53_9CYAN</name>
<evidence type="ECO:0000256" key="1">
    <source>
        <dbReference type="SAM" id="MobiDB-lite"/>
    </source>
</evidence>
<sequence>MSKKQMARQHPRRKGNPDLRRKTNQPGVEIPEITKELFDLHLAPKLMF</sequence>
<accession>A0A977KT53</accession>
<protein>
    <submittedName>
        <fullName evidence="2">Uncharacterized protein</fullName>
    </submittedName>
</protein>
<dbReference type="Proteomes" id="UP001065613">
    <property type="component" value="Chromosome"/>
</dbReference>